<proteinExistence type="predicted"/>
<dbReference type="Proteomes" id="UP001530377">
    <property type="component" value="Unassembled WGS sequence"/>
</dbReference>
<sequence>MKSATTTIIIILALHDPGIVVRANNRSACGLLCRKATVIAAKVTATTTIIQGREHGRRGVGSPDAAPRIIPSDTTNESLPSLYRIARGGAAIDAESINTIDDEDLDELVDSLIAGLGGSDVEKFHDRYARASSDDDMPPAHGRENEECDSDGNEVVPRSDTDRLRIVDDQADFLRGVATRRINDSKKQRTHSRIVTNTMYASSTIRANNNTLSSDELFDYLRLLSNPSTPTNAYYRFVVRRGPIGHILASFTLLAVQFIYTYIPVLYQFIATILLRMHIYDPRVLYENDRRHQTRTTHRPKMNMGGGLASKIFGASRTQRLQRIKMQKYADEEAANKLKQLYRTMKIGNGLGMLSEVKYRYLSVAFRRNHGLGREYRNGKPRVFMGEVVKDTAHSIKSDEGFKRYGSMEFTVNSHDEADEEAQEAGQIITTPSSLTDQSMVIRGRRSQRQPIEKKHISIQDWAVKAFACHQNPLTDASTTSLSDIATSNRIEESSNVKISSLWKTVDRAAILEAAWESRAAEQSVANQRLSRSDASLLGSGESGNYIDRDALDDNHIGNAYATGRGTVSGVYSASKVFQSVMTRVGSNGRIFGAYPNDAPSIEECSHKRGVMGLARKYGYGNWDRGHVDKQVQQDFSEDDDDSWGGGDFI</sequence>
<feature type="region of interest" description="Disordered" evidence="1">
    <location>
        <begin position="131"/>
        <end position="160"/>
    </location>
</feature>
<reference evidence="4 5" key="1">
    <citation type="submission" date="2024-10" db="EMBL/GenBank/DDBJ databases">
        <title>Updated reference genomes for cyclostephanoid diatoms.</title>
        <authorList>
            <person name="Roberts W.R."/>
            <person name="Alverson A.J."/>
        </authorList>
    </citation>
    <scope>NUCLEOTIDE SEQUENCE [LARGE SCALE GENOMIC DNA]</scope>
    <source>
        <strain evidence="4 5">AJA228-03</strain>
    </source>
</reference>
<dbReference type="AlphaFoldDB" id="A0ABD3SPZ2"/>
<feature type="chain" id="PRO_5044877887" evidence="3">
    <location>
        <begin position="24"/>
        <end position="650"/>
    </location>
</feature>
<accession>A0ABD3SPZ2</accession>
<evidence type="ECO:0000313" key="4">
    <source>
        <dbReference type="EMBL" id="KAL3826671.1"/>
    </source>
</evidence>
<keyword evidence="3" id="KW-0732">Signal</keyword>
<organism evidence="4 5">
    <name type="scientific">Cyclostephanos tholiformis</name>
    <dbReference type="NCBI Taxonomy" id="382380"/>
    <lineage>
        <taxon>Eukaryota</taxon>
        <taxon>Sar</taxon>
        <taxon>Stramenopiles</taxon>
        <taxon>Ochrophyta</taxon>
        <taxon>Bacillariophyta</taxon>
        <taxon>Coscinodiscophyceae</taxon>
        <taxon>Thalassiosirophycidae</taxon>
        <taxon>Stephanodiscales</taxon>
        <taxon>Stephanodiscaceae</taxon>
        <taxon>Cyclostephanos</taxon>
    </lineage>
</organism>
<name>A0ABD3SPZ2_9STRA</name>
<keyword evidence="5" id="KW-1185">Reference proteome</keyword>
<feature type="transmembrane region" description="Helical" evidence="2">
    <location>
        <begin position="247"/>
        <end position="275"/>
    </location>
</feature>
<feature type="signal peptide" evidence="3">
    <location>
        <begin position="1"/>
        <end position="23"/>
    </location>
</feature>
<keyword evidence="2" id="KW-0472">Membrane</keyword>
<protein>
    <submittedName>
        <fullName evidence="4">Uncharacterized protein</fullName>
    </submittedName>
</protein>
<gene>
    <name evidence="4" type="ORF">ACHAXA_001194</name>
</gene>
<feature type="region of interest" description="Disordered" evidence="1">
    <location>
        <begin position="54"/>
        <end position="73"/>
    </location>
</feature>
<dbReference type="EMBL" id="JALLPB020000016">
    <property type="protein sequence ID" value="KAL3826671.1"/>
    <property type="molecule type" value="Genomic_DNA"/>
</dbReference>
<evidence type="ECO:0000256" key="3">
    <source>
        <dbReference type="SAM" id="SignalP"/>
    </source>
</evidence>
<evidence type="ECO:0000256" key="2">
    <source>
        <dbReference type="SAM" id="Phobius"/>
    </source>
</evidence>
<keyword evidence="2" id="KW-0812">Transmembrane</keyword>
<comment type="caution">
    <text evidence="4">The sequence shown here is derived from an EMBL/GenBank/DDBJ whole genome shotgun (WGS) entry which is preliminary data.</text>
</comment>
<evidence type="ECO:0000256" key="1">
    <source>
        <dbReference type="SAM" id="MobiDB-lite"/>
    </source>
</evidence>
<evidence type="ECO:0000313" key="5">
    <source>
        <dbReference type="Proteomes" id="UP001530377"/>
    </source>
</evidence>
<keyword evidence="2" id="KW-1133">Transmembrane helix</keyword>